<feature type="chain" id="PRO_5003981688" evidence="1">
    <location>
        <begin position="20"/>
        <end position="132"/>
    </location>
</feature>
<name>L7MM70_RHIPC</name>
<reference evidence="2" key="1">
    <citation type="submission" date="2012-11" db="EMBL/GenBank/DDBJ databases">
        <authorList>
            <person name="Lucero-Rivera Y.E."/>
            <person name="Tovar-Ramirez D."/>
        </authorList>
    </citation>
    <scope>NUCLEOTIDE SEQUENCE</scope>
    <source>
        <tissue evidence="2">Salivary gland</tissue>
    </source>
</reference>
<keyword evidence="1" id="KW-0732">Signal</keyword>
<sequence>MCVLFLTISFLCFWQSTLSETNNAGHGPTPEWWLIAPPNRTDKPIGQNVSMRAYIFYEPAYLDKHNEMASESSKEAKGGDPMKKYFQDLFHEVELYFHNQSIMINITVTNVIKQKFPSEPSGSLYDINRTLD</sequence>
<reference evidence="2" key="2">
    <citation type="journal article" date="2015" name="J. Proteomics">
        <title>Sexual differences in the sialomes of the zebra tick, Rhipicephalus pulchellus.</title>
        <authorList>
            <person name="Tan A.W."/>
            <person name="Francischetti I.M."/>
            <person name="Slovak M."/>
            <person name="Kini R.M."/>
            <person name="Ribeiro J.M."/>
        </authorList>
    </citation>
    <scope>NUCLEOTIDE SEQUENCE</scope>
    <source>
        <tissue evidence="2">Salivary gland</tissue>
    </source>
</reference>
<dbReference type="EMBL" id="GACK01000032">
    <property type="protein sequence ID" value="JAA65002.1"/>
    <property type="molecule type" value="mRNA"/>
</dbReference>
<feature type="signal peptide" evidence="1">
    <location>
        <begin position="1"/>
        <end position="19"/>
    </location>
</feature>
<evidence type="ECO:0000256" key="1">
    <source>
        <dbReference type="SAM" id="SignalP"/>
    </source>
</evidence>
<dbReference type="AlphaFoldDB" id="L7MM70"/>
<protein>
    <submittedName>
        <fullName evidence="2">Putative 28 kDa metastriate family member</fullName>
    </submittedName>
</protein>
<proteinExistence type="evidence at transcript level"/>
<accession>L7MM70</accession>
<evidence type="ECO:0000313" key="2">
    <source>
        <dbReference type="EMBL" id="JAA65002.1"/>
    </source>
</evidence>
<organism evidence="2">
    <name type="scientific">Rhipicephalus pulchellus</name>
    <name type="common">Yellow backed tick</name>
    <name type="synonym">Dermacentor pulchellus</name>
    <dbReference type="NCBI Taxonomy" id="72859"/>
    <lineage>
        <taxon>Eukaryota</taxon>
        <taxon>Metazoa</taxon>
        <taxon>Ecdysozoa</taxon>
        <taxon>Arthropoda</taxon>
        <taxon>Chelicerata</taxon>
        <taxon>Arachnida</taxon>
        <taxon>Acari</taxon>
        <taxon>Parasitiformes</taxon>
        <taxon>Ixodida</taxon>
        <taxon>Ixodoidea</taxon>
        <taxon>Ixodidae</taxon>
        <taxon>Rhipicephalinae</taxon>
        <taxon>Rhipicephalus</taxon>
        <taxon>Rhipicephalus</taxon>
    </lineage>
</organism>
<feature type="non-terminal residue" evidence="2">
    <location>
        <position position="132"/>
    </location>
</feature>